<sequence>MFGKIKLGSRSLSSLKLDELNPRLIGYRKRGKIGTEKNIISTLVNHYDVMSLCRSILQNGFQPDEVLIAIPDDSGSSKRIVVEGNRRLSACKILKKPELLKGTNYEGQINRIKKHKNYLYVIDTIKKINIVELNNRASARSYIASKHTKESIKRWSVYTQGAYYIDLLNECSSVQELRGMINNTVSISRIKTVILFSRIADYIVDLNDLSLDEKALILEDIDNIKVEAILRLMQRSDFKEKIARVKIDDRGGMVLNGISHDAFDVILAKLARDSNFEKTLTTRQENSKEMQDYLLELESLISSFDKPDVYSDEPGTSEDIDLGLFSNEDDDSDDLLESNNDNNSTQPKPDDGNTKRIRVSYKLLNKKTLLITDYYKLNSLIEEAKKINCMTYKHASVLLSRTIIQVMLTIHIKSTELHDDYKKNAKHKYLELDSLLEYYISNTSKLIQDDVKLIKEAIKNFKNDGKNIANLATHSDKDILTELEVKHIQAKLQILADHFLKVFIDSKNEVLAV</sequence>
<feature type="region of interest" description="Disordered" evidence="1">
    <location>
        <begin position="331"/>
        <end position="354"/>
    </location>
</feature>
<organism evidence="2 3">
    <name type="scientific">Serratia marcescens</name>
    <dbReference type="NCBI Taxonomy" id="615"/>
    <lineage>
        <taxon>Bacteria</taxon>
        <taxon>Pseudomonadati</taxon>
        <taxon>Pseudomonadota</taxon>
        <taxon>Gammaproteobacteria</taxon>
        <taxon>Enterobacterales</taxon>
        <taxon>Yersiniaceae</taxon>
        <taxon>Serratia</taxon>
    </lineage>
</organism>
<name>A0ABD5BGP4_SERMA</name>
<reference evidence="2 3" key="1">
    <citation type="submission" date="2023-07" db="EMBL/GenBank/DDBJ databases">
        <title>Pathogens genome sequencing project 196.</title>
        <authorList>
            <person name="Cao X."/>
        </authorList>
    </citation>
    <scope>NUCLEOTIDE SEQUENCE [LARGE SCALE GENOMIC DNA]</scope>
    <source>
        <strain evidence="2 3">SM41</strain>
    </source>
</reference>
<accession>A0ABD5BGP4</accession>
<comment type="caution">
    <text evidence="2">The sequence shown here is derived from an EMBL/GenBank/DDBJ whole genome shotgun (WGS) entry which is preliminary data.</text>
</comment>
<gene>
    <name evidence="2" type="ORF">RF091_08735</name>
</gene>
<evidence type="ECO:0008006" key="4">
    <source>
        <dbReference type="Google" id="ProtNLM"/>
    </source>
</evidence>
<proteinExistence type="predicted"/>
<dbReference type="RefSeq" id="WP_141240919.1">
    <property type="nucleotide sequence ID" value="NZ_CP026050.1"/>
</dbReference>
<evidence type="ECO:0000313" key="2">
    <source>
        <dbReference type="EMBL" id="MDQ9555600.1"/>
    </source>
</evidence>
<evidence type="ECO:0000313" key="3">
    <source>
        <dbReference type="Proteomes" id="UP001234811"/>
    </source>
</evidence>
<evidence type="ECO:0000256" key="1">
    <source>
        <dbReference type="SAM" id="MobiDB-lite"/>
    </source>
</evidence>
<protein>
    <recommendedName>
        <fullName evidence="4">ParB/Sulfiredoxin domain-containing protein</fullName>
    </recommendedName>
</protein>
<dbReference type="EMBL" id="JAVIPQ010000128">
    <property type="protein sequence ID" value="MDQ9555600.1"/>
    <property type="molecule type" value="Genomic_DNA"/>
</dbReference>
<dbReference type="AlphaFoldDB" id="A0ABD5BGP4"/>
<dbReference type="Proteomes" id="UP001234811">
    <property type="component" value="Unassembled WGS sequence"/>
</dbReference>